<dbReference type="Pfam" id="PF11951">
    <property type="entry name" value="Fungal_trans_2"/>
    <property type="match status" value="1"/>
</dbReference>
<dbReference type="InterPro" id="IPR036864">
    <property type="entry name" value="Zn2-C6_fun-type_DNA-bd_sf"/>
</dbReference>
<evidence type="ECO:0000256" key="2">
    <source>
        <dbReference type="SAM" id="MobiDB-lite"/>
    </source>
</evidence>
<evidence type="ECO:0000259" key="3">
    <source>
        <dbReference type="PROSITE" id="PS50048"/>
    </source>
</evidence>
<dbReference type="PANTHER" id="PTHR47784">
    <property type="entry name" value="STEROL UPTAKE CONTROL PROTEIN 2"/>
    <property type="match status" value="1"/>
</dbReference>
<dbReference type="SUPFAM" id="SSF57701">
    <property type="entry name" value="Zn2/Cys6 DNA-binding domain"/>
    <property type="match status" value="1"/>
</dbReference>
<keyword evidence="5" id="KW-1185">Reference proteome</keyword>
<dbReference type="InterPro" id="IPR021858">
    <property type="entry name" value="Fun_TF"/>
</dbReference>
<evidence type="ECO:0000256" key="1">
    <source>
        <dbReference type="ARBA" id="ARBA00023242"/>
    </source>
</evidence>
<dbReference type="SMART" id="SM00066">
    <property type="entry name" value="GAL4"/>
    <property type="match status" value="1"/>
</dbReference>
<dbReference type="Pfam" id="PF00172">
    <property type="entry name" value="Zn_clus"/>
    <property type="match status" value="1"/>
</dbReference>
<dbReference type="PROSITE" id="PS50048">
    <property type="entry name" value="ZN2_CY6_FUNGAL_2"/>
    <property type="match status" value="1"/>
</dbReference>
<gene>
    <name evidence="4" type="ORF">SCAR479_13560</name>
</gene>
<accession>A0ABR2X803</accession>
<dbReference type="InterPro" id="IPR001138">
    <property type="entry name" value="Zn2Cys6_DnaBD"/>
</dbReference>
<organism evidence="4 5">
    <name type="scientific">Seiridium cardinale</name>
    <dbReference type="NCBI Taxonomy" id="138064"/>
    <lineage>
        <taxon>Eukaryota</taxon>
        <taxon>Fungi</taxon>
        <taxon>Dikarya</taxon>
        <taxon>Ascomycota</taxon>
        <taxon>Pezizomycotina</taxon>
        <taxon>Sordariomycetes</taxon>
        <taxon>Xylariomycetidae</taxon>
        <taxon>Amphisphaeriales</taxon>
        <taxon>Sporocadaceae</taxon>
        <taxon>Seiridium</taxon>
    </lineage>
</organism>
<keyword evidence="1" id="KW-0539">Nucleus</keyword>
<dbReference type="PANTHER" id="PTHR47784:SF5">
    <property type="entry name" value="STEROL UPTAKE CONTROL PROTEIN 2"/>
    <property type="match status" value="1"/>
</dbReference>
<feature type="domain" description="Zn(2)-C6 fungal-type" evidence="3">
    <location>
        <begin position="13"/>
        <end position="43"/>
    </location>
</feature>
<comment type="caution">
    <text evidence="4">The sequence shown here is derived from an EMBL/GenBank/DDBJ whole genome shotgun (WGS) entry which is preliminary data.</text>
</comment>
<evidence type="ECO:0000313" key="5">
    <source>
        <dbReference type="Proteomes" id="UP001465668"/>
    </source>
</evidence>
<dbReference type="EMBL" id="JARVKM010000111">
    <property type="protein sequence ID" value="KAK9769777.1"/>
    <property type="molecule type" value="Genomic_DNA"/>
</dbReference>
<proteinExistence type="predicted"/>
<dbReference type="CDD" id="cd00067">
    <property type="entry name" value="GAL4"/>
    <property type="match status" value="1"/>
</dbReference>
<protein>
    <submittedName>
        <fullName evidence="4">Zn(2)-C6 fungal-type domain-containing protein</fullName>
    </submittedName>
</protein>
<dbReference type="Proteomes" id="UP001465668">
    <property type="component" value="Unassembled WGS sequence"/>
</dbReference>
<feature type="compositionally biased region" description="Polar residues" evidence="2">
    <location>
        <begin position="76"/>
        <end position="101"/>
    </location>
</feature>
<sequence>MQRRRFHSKSRRGCLQCKKNRTKCDEKVPKCGRCNRIGAECSLASQTDRWTFVSSESNEYSKPSVDPYWSDRPPTASINSESGTSDSGKTVVATASQSISRGPQIAPAERERLKLMNHYALHVSKTISDMVTPGNNSIWSDWVPGQAFEHDFLLHCILGLSALHLGLNGVAPRQQALLSSRHYDRGITLFKPHLSHITIENYDAALSFSYLIVLHAFGTYRPAQPGMNPITSLVDLLRLLRGSSALINSNPEAREHSIWYKLVAHEVVLPPRLPDELEDMFSSLSRRVSLLAPDDALKNIYTLTLRSLRLNFSIALTYKSIKSIAVFAVTSPAEFWARPHLEEPLALAILANYSVVLHWLRGNIWIQGWGKAVIGEIHSTLPTEWHDTIAWAIQEAKEAGSPS</sequence>
<dbReference type="PROSITE" id="PS00463">
    <property type="entry name" value="ZN2_CY6_FUNGAL_1"/>
    <property type="match status" value="1"/>
</dbReference>
<dbReference type="Gene3D" id="4.10.240.10">
    <property type="entry name" value="Zn(2)-C6 fungal-type DNA-binding domain"/>
    <property type="match status" value="1"/>
</dbReference>
<reference evidence="4 5" key="1">
    <citation type="submission" date="2024-02" db="EMBL/GenBank/DDBJ databases">
        <title>First draft genome assembly of two strains of Seiridium cardinale.</title>
        <authorList>
            <person name="Emiliani G."/>
            <person name="Scali E."/>
        </authorList>
    </citation>
    <scope>NUCLEOTIDE SEQUENCE [LARGE SCALE GENOMIC DNA]</scope>
    <source>
        <strain evidence="4 5">BM-138-000479</strain>
    </source>
</reference>
<feature type="region of interest" description="Disordered" evidence="2">
    <location>
        <begin position="56"/>
        <end position="106"/>
    </location>
</feature>
<dbReference type="InterPro" id="IPR053157">
    <property type="entry name" value="Sterol_Uptake_Regulator"/>
</dbReference>
<evidence type="ECO:0000313" key="4">
    <source>
        <dbReference type="EMBL" id="KAK9769777.1"/>
    </source>
</evidence>
<name>A0ABR2X803_9PEZI</name>